<comment type="caution">
    <text evidence="1">The sequence shown here is derived from an EMBL/GenBank/DDBJ whole genome shotgun (WGS) entry which is preliminary data.</text>
</comment>
<dbReference type="EMBL" id="JBIMZQ010000059">
    <property type="protein sequence ID" value="KAL3657960.1"/>
    <property type="molecule type" value="Genomic_DNA"/>
</dbReference>
<sequence>MLQSSERGRYYYLRQASARLNENERAIPIQTPESPIRPSFHLSGARWLFQTAKQSIERTAKPYSSTVKRANLMKIPPGMPEKNGLEPNISSLSCKLVTVPVCNSSPLKRQTAR</sequence>
<gene>
    <name evidence="1" type="ORF">V7S43_017165</name>
</gene>
<accession>A0ABD3ETX8</accession>
<reference evidence="1 2" key="1">
    <citation type="submission" date="2024-09" db="EMBL/GenBank/DDBJ databases">
        <title>Genome sequencing and assembly of Phytophthora oleae, isolate VK10A, causative agent of rot of olive drupes.</title>
        <authorList>
            <person name="Conti Taguali S."/>
            <person name="Riolo M."/>
            <person name="La Spada F."/>
            <person name="Cacciola S.O."/>
            <person name="Dionisio G."/>
        </authorList>
    </citation>
    <scope>NUCLEOTIDE SEQUENCE [LARGE SCALE GENOMIC DNA]</scope>
    <source>
        <strain evidence="1 2">VK10A</strain>
    </source>
</reference>
<evidence type="ECO:0000313" key="2">
    <source>
        <dbReference type="Proteomes" id="UP001632037"/>
    </source>
</evidence>
<dbReference type="Proteomes" id="UP001632037">
    <property type="component" value="Unassembled WGS sequence"/>
</dbReference>
<proteinExistence type="predicted"/>
<evidence type="ECO:0000313" key="1">
    <source>
        <dbReference type="EMBL" id="KAL3657960.1"/>
    </source>
</evidence>
<keyword evidence="2" id="KW-1185">Reference proteome</keyword>
<protein>
    <submittedName>
        <fullName evidence="1">Uncharacterized protein</fullName>
    </submittedName>
</protein>
<name>A0ABD3ETX8_9STRA</name>
<organism evidence="1 2">
    <name type="scientific">Phytophthora oleae</name>
    <dbReference type="NCBI Taxonomy" id="2107226"/>
    <lineage>
        <taxon>Eukaryota</taxon>
        <taxon>Sar</taxon>
        <taxon>Stramenopiles</taxon>
        <taxon>Oomycota</taxon>
        <taxon>Peronosporomycetes</taxon>
        <taxon>Peronosporales</taxon>
        <taxon>Peronosporaceae</taxon>
        <taxon>Phytophthora</taxon>
    </lineage>
</organism>
<dbReference type="AlphaFoldDB" id="A0ABD3ETX8"/>